<feature type="compositionally biased region" description="Polar residues" evidence="1">
    <location>
        <begin position="42"/>
        <end position="54"/>
    </location>
</feature>
<feature type="compositionally biased region" description="Basic and acidic residues" evidence="1">
    <location>
        <begin position="166"/>
        <end position="190"/>
    </location>
</feature>
<name>A0AAJ0I157_9PEZI</name>
<dbReference type="RefSeq" id="XP_062689555.1">
    <property type="nucleotide sequence ID" value="XM_062839133.1"/>
</dbReference>
<feature type="compositionally biased region" description="Basic and acidic residues" evidence="1">
    <location>
        <begin position="61"/>
        <end position="75"/>
    </location>
</feature>
<dbReference type="EMBL" id="JAULSX010000007">
    <property type="protein sequence ID" value="KAK3487428.1"/>
    <property type="molecule type" value="Genomic_DNA"/>
</dbReference>
<organism evidence="2 3">
    <name type="scientific">Neurospora hispaniola</name>
    <dbReference type="NCBI Taxonomy" id="588809"/>
    <lineage>
        <taxon>Eukaryota</taxon>
        <taxon>Fungi</taxon>
        <taxon>Dikarya</taxon>
        <taxon>Ascomycota</taxon>
        <taxon>Pezizomycotina</taxon>
        <taxon>Sordariomycetes</taxon>
        <taxon>Sordariomycetidae</taxon>
        <taxon>Sordariales</taxon>
        <taxon>Sordariaceae</taxon>
        <taxon>Neurospora</taxon>
    </lineage>
</organism>
<keyword evidence="3" id="KW-1185">Reference proteome</keyword>
<feature type="compositionally biased region" description="Polar residues" evidence="1">
    <location>
        <begin position="1"/>
        <end position="21"/>
    </location>
</feature>
<accession>A0AAJ0I157</accession>
<protein>
    <submittedName>
        <fullName evidence="2">Uncharacterized protein</fullName>
    </submittedName>
</protein>
<dbReference type="AlphaFoldDB" id="A0AAJ0I157"/>
<feature type="compositionally biased region" description="Basic and acidic residues" evidence="1">
    <location>
        <begin position="215"/>
        <end position="226"/>
    </location>
</feature>
<feature type="compositionally biased region" description="Basic and acidic residues" evidence="1">
    <location>
        <begin position="118"/>
        <end position="130"/>
    </location>
</feature>
<dbReference type="Proteomes" id="UP001285908">
    <property type="component" value="Unassembled WGS sequence"/>
</dbReference>
<gene>
    <name evidence="2" type="ORF">B0T23DRAFT_406745</name>
</gene>
<dbReference type="GeneID" id="87876755"/>
<evidence type="ECO:0000256" key="1">
    <source>
        <dbReference type="SAM" id="MobiDB-lite"/>
    </source>
</evidence>
<evidence type="ECO:0000313" key="2">
    <source>
        <dbReference type="EMBL" id="KAK3487428.1"/>
    </source>
</evidence>
<evidence type="ECO:0000313" key="3">
    <source>
        <dbReference type="Proteomes" id="UP001285908"/>
    </source>
</evidence>
<feature type="compositionally biased region" description="Basic and acidic residues" evidence="1">
    <location>
        <begin position="267"/>
        <end position="277"/>
    </location>
</feature>
<sequence>MSAQVNEVEQQPTVPSTTATTKPDDTGSASAAAPVPMEKEAATTTAESKPSAATDNLKPATDAHPDDKKDAEKPKSFPTVDEVVSQKMALQPTAAGSEFHGLESATPSAPTHTIFDPSPEKYHDNPRDDAVPPMDGVPESLVEEYISGDDDCEGPGTGPSMGMKAPDPDKAAKKESTEDKTEKKVDEAKEAAVTNPDEAAAPSGENGTNGVAGAAKKDIEGDKETKTIPSETAQAKEDAKAAPSPALAASKKRKADDFEEDYDDNEAEKHDAKKAKTEQANGNGVGADGAASPVKRAPGRPKKTAAAKVDKAARKILKPVGMTQRKTRSQGPP</sequence>
<proteinExistence type="predicted"/>
<feature type="compositionally biased region" description="Acidic residues" evidence="1">
    <location>
        <begin position="257"/>
        <end position="266"/>
    </location>
</feature>
<feature type="region of interest" description="Disordered" evidence="1">
    <location>
        <begin position="1"/>
        <end position="333"/>
    </location>
</feature>
<reference evidence="2 3" key="1">
    <citation type="journal article" date="2023" name="Mol. Phylogenet. Evol.">
        <title>Genome-scale phylogeny and comparative genomics of the fungal order Sordariales.</title>
        <authorList>
            <person name="Hensen N."/>
            <person name="Bonometti L."/>
            <person name="Westerberg I."/>
            <person name="Brannstrom I.O."/>
            <person name="Guillou S."/>
            <person name="Cros-Aarteil S."/>
            <person name="Calhoun S."/>
            <person name="Haridas S."/>
            <person name="Kuo A."/>
            <person name="Mondo S."/>
            <person name="Pangilinan J."/>
            <person name="Riley R."/>
            <person name="LaButti K."/>
            <person name="Andreopoulos B."/>
            <person name="Lipzen A."/>
            <person name="Chen C."/>
            <person name="Yan M."/>
            <person name="Daum C."/>
            <person name="Ng V."/>
            <person name="Clum A."/>
            <person name="Steindorff A."/>
            <person name="Ohm R.A."/>
            <person name="Martin F."/>
            <person name="Silar P."/>
            <person name="Natvig D.O."/>
            <person name="Lalanne C."/>
            <person name="Gautier V."/>
            <person name="Ament-Velasquez S.L."/>
            <person name="Kruys A."/>
            <person name="Hutchinson M.I."/>
            <person name="Powell A.J."/>
            <person name="Barry K."/>
            <person name="Miller A.N."/>
            <person name="Grigoriev I.V."/>
            <person name="Debuchy R."/>
            <person name="Gladieux P."/>
            <person name="Hiltunen Thoren M."/>
            <person name="Johannesson H."/>
        </authorList>
    </citation>
    <scope>NUCLEOTIDE SEQUENCE [LARGE SCALE GENOMIC DNA]</scope>
    <source>
        <strain evidence="2 3">FGSC 10403</strain>
    </source>
</reference>
<comment type="caution">
    <text evidence="2">The sequence shown here is derived from an EMBL/GenBank/DDBJ whole genome shotgun (WGS) entry which is preliminary data.</text>
</comment>